<evidence type="ECO:0000256" key="1">
    <source>
        <dbReference type="SAM" id="MobiDB-lite"/>
    </source>
</evidence>
<organism evidence="2 3">
    <name type="scientific">Phyllostomus discolor</name>
    <name type="common">pale spear-nosed bat</name>
    <dbReference type="NCBI Taxonomy" id="89673"/>
    <lineage>
        <taxon>Eukaryota</taxon>
        <taxon>Metazoa</taxon>
        <taxon>Chordata</taxon>
        <taxon>Craniata</taxon>
        <taxon>Vertebrata</taxon>
        <taxon>Euteleostomi</taxon>
        <taxon>Mammalia</taxon>
        <taxon>Eutheria</taxon>
        <taxon>Laurasiatheria</taxon>
        <taxon>Chiroptera</taxon>
        <taxon>Yangochiroptera</taxon>
        <taxon>Phyllostomidae</taxon>
        <taxon>Phyllostominae</taxon>
        <taxon>Phyllostomus</taxon>
    </lineage>
</organism>
<feature type="region of interest" description="Disordered" evidence="1">
    <location>
        <begin position="110"/>
        <end position="130"/>
    </location>
</feature>
<proteinExistence type="predicted"/>
<sequence length="193" mass="21728">MRDFNYLMKRPSSLNADSRVQINYEVWTLSKKLPKGGLLEVNWAQNCNKTKQNKNKASNHFCTRLSHSRKLHFMEKPAPNRPPALRSCHWSPLFQSSLCTPAPALGLKLSPSSGSRAATSSSASSQVNREGRYLLGQSNRKDLESSFALGWASQRPGVGTSAHTYKSALQWLWGHIFLYTKDKVAFPQLKLKH</sequence>
<name>A0A833YT67_9CHIR</name>
<evidence type="ECO:0000313" key="3">
    <source>
        <dbReference type="Proteomes" id="UP000664940"/>
    </source>
</evidence>
<accession>A0A833YT67</accession>
<comment type="caution">
    <text evidence="2">The sequence shown here is derived from an EMBL/GenBank/DDBJ whole genome shotgun (WGS) entry which is preliminary data.</text>
</comment>
<dbReference type="AlphaFoldDB" id="A0A833YT67"/>
<reference evidence="2 3" key="1">
    <citation type="journal article" date="2020" name="Nature">
        <title>Six reference-quality genomes reveal evolution of bat adaptations.</title>
        <authorList>
            <person name="Jebb D."/>
            <person name="Huang Z."/>
            <person name="Pippel M."/>
            <person name="Hughes G.M."/>
            <person name="Lavrichenko K."/>
            <person name="Devanna P."/>
            <person name="Winkler S."/>
            <person name="Jermiin L.S."/>
            <person name="Skirmuntt E.C."/>
            <person name="Katzourakis A."/>
            <person name="Burkitt-Gray L."/>
            <person name="Ray D.A."/>
            <person name="Sullivan K.A.M."/>
            <person name="Roscito J.G."/>
            <person name="Kirilenko B.M."/>
            <person name="Davalos L.M."/>
            <person name="Corthals A.P."/>
            <person name="Power M.L."/>
            <person name="Jones G."/>
            <person name="Ransome R.D."/>
            <person name="Dechmann D.K.N."/>
            <person name="Locatelli A.G."/>
            <person name="Puechmaille S.J."/>
            <person name="Fedrigo O."/>
            <person name="Jarvis E.D."/>
            <person name="Hiller M."/>
            <person name="Vernes S.C."/>
            <person name="Myers E.W."/>
            <person name="Teeling E.C."/>
        </authorList>
    </citation>
    <scope>NUCLEOTIDE SEQUENCE [LARGE SCALE GENOMIC DNA]</scope>
    <source>
        <strain evidence="2">Bat1K_MPI-CBG_1</strain>
    </source>
</reference>
<protein>
    <submittedName>
        <fullName evidence="2">Uncharacterized protein</fullName>
    </submittedName>
</protein>
<feature type="compositionally biased region" description="Low complexity" evidence="1">
    <location>
        <begin position="110"/>
        <end position="125"/>
    </location>
</feature>
<gene>
    <name evidence="2" type="ORF">HJG60_008708</name>
</gene>
<evidence type="ECO:0000313" key="2">
    <source>
        <dbReference type="EMBL" id="KAF6081660.1"/>
    </source>
</evidence>
<dbReference type="EMBL" id="JABVXQ010000013">
    <property type="protein sequence ID" value="KAF6081660.1"/>
    <property type="molecule type" value="Genomic_DNA"/>
</dbReference>
<dbReference type="Proteomes" id="UP000664940">
    <property type="component" value="Unassembled WGS sequence"/>
</dbReference>